<proteinExistence type="predicted"/>
<dbReference type="KEGG" id="vg:28800041"/>
<organism evidence="1 2">
    <name type="scientific">Gordonia phage GMA5</name>
    <dbReference type="NCBI Taxonomy" id="1647472"/>
    <lineage>
        <taxon>Viruses</taxon>
        <taxon>Duplodnaviria</taxon>
        <taxon>Heunggongvirae</taxon>
        <taxon>Uroviricota</taxon>
        <taxon>Caudoviricetes</taxon>
        <taxon>Grutrevirus</taxon>
        <taxon>Grutrevirus GMA5</taxon>
    </lineage>
</organism>
<dbReference type="RefSeq" id="YP_009273625.1">
    <property type="nucleotide sequence ID" value="NC_030907.1"/>
</dbReference>
<reference evidence="1 2" key="1">
    <citation type="journal article" date="2015" name="PLoS ONE">
        <title>Lysis to Kill: Evaluation of the Lytic Abilities, and Genomics of Nine Bacteriophages Infective for Gordonia spp. and Their Potential Use in Activated Sludge Foam Biocontrol.</title>
        <authorList>
            <person name="Dyson Z.A."/>
            <person name="Tucci J."/>
            <person name="Seviour R.J."/>
            <person name="Petrovski S."/>
        </authorList>
    </citation>
    <scope>NUCLEOTIDE SEQUENCE [LARGE SCALE GENOMIC DNA]</scope>
</reference>
<dbReference type="GeneID" id="28800041"/>
<dbReference type="EMBL" id="KR053198">
    <property type="protein sequence ID" value="AKI28642.1"/>
    <property type="molecule type" value="Genomic_DNA"/>
</dbReference>
<accession>A0A0K0MWN5</accession>
<keyword evidence="2" id="KW-1185">Reference proteome</keyword>
<sequence length="44" mass="4822">MRGAVCPGCARVSLRHLDLAFVRVRSNQGASRCACARAFEWAID</sequence>
<evidence type="ECO:0000313" key="1">
    <source>
        <dbReference type="EMBL" id="AKI28642.1"/>
    </source>
</evidence>
<dbReference type="Proteomes" id="UP000207679">
    <property type="component" value="Segment"/>
</dbReference>
<name>A0A0K0MWN5_9CAUD</name>
<evidence type="ECO:0000313" key="2">
    <source>
        <dbReference type="Proteomes" id="UP000207679"/>
    </source>
</evidence>
<gene>
    <name evidence="1" type="ORF">GMA5_28</name>
</gene>
<protein>
    <submittedName>
        <fullName evidence="1">Uncharacterized protein</fullName>
    </submittedName>
</protein>